<dbReference type="InterPro" id="IPR013106">
    <property type="entry name" value="Ig_V-set"/>
</dbReference>
<sequence length="127" mass="13915">MMSASTLCLLLAAVADLALPALVVKQTPEIVFTRPGLEVVLNCYHGDDDYPYMLWYRSRTAGRRAMELIGLLSYDKPSVEEDFQRGFQLTGDASGEARLRISGVNATDAAEYSCAARRHGGSRQPDS</sequence>
<accession>A0A3S2PPT1</accession>
<evidence type="ECO:0000259" key="4">
    <source>
        <dbReference type="PROSITE" id="PS50835"/>
    </source>
</evidence>
<dbReference type="InterPro" id="IPR013783">
    <property type="entry name" value="Ig-like_fold"/>
</dbReference>
<protein>
    <recommendedName>
        <fullName evidence="4">Ig-like domain-containing protein</fullName>
    </recommendedName>
</protein>
<name>A0A3S2PPT1_ORYJA</name>
<evidence type="ECO:0000256" key="3">
    <source>
        <dbReference type="SAM" id="SignalP"/>
    </source>
</evidence>
<dbReference type="AlphaFoldDB" id="A0A3S2PPT1"/>
<evidence type="ECO:0000256" key="1">
    <source>
        <dbReference type="ARBA" id="ARBA00022729"/>
    </source>
</evidence>
<dbReference type="SMART" id="SM00406">
    <property type="entry name" value="IGv"/>
    <property type="match status" value="1"/>
</dbReference>
<keyword evidence="1 3" id="KW-0732">Signal</keyword>
<dbReference type="Pfam" id="PF07686">
    <property type="entry name" value="V-set"/>
    <property type="match status" value="1"/>
</dbReference>
<evidence type="ECO:0000313" key="6">
    <source>
        <dbReference type="Proteomes" id="UP000283210"/>
    </source>
</evidence>
<reference evidence="5 6" key="1">
    <citation type="submission" date="2018-11" db="EMBL/GenBank/DDBJ databases">
        <authorList>
            <person name="Lopez-Roques C."/>
            <person name="Donnadieu C."/>
            <person name="Bouchez O."/>
            <person name="Klopp C."/>
            <person name="Cabau C."/>
            <person name="Zahm M."/>
        </authorList>
    </citation>
    <scope>NUCLEOTIDE SEQUENCE [LARGE SCALE GENOMIC DNA]</scope>
    <source>
        <strain evidence="5">RS831</strain>
        <tissue evidence="5">Whole body</tissue>
    </source>
</reference>
<dbReference type="GO" id="GO:0005886">
    <property type="term" value="C:plasma membrane"/>
    <property type="evidence" value="ECO:0007669"/>
    <property type="project" value="TreeGrafter"/>
</dbReference>
<organism evidence="5 6">
    <name type="scientific">Oryzias javanicus</name>
    <name type="common">Javanese ricefish</name>
    <name type="synonym">Aplocheilus javanicus</name>
    <dbReference type="NCBI Taxonomy" id="123683"/>
    <lineage>
        <taxon>Eukaryota</taxon>
        <taxon>Metazoa</taxon>
        <taxon>Chordata</taxon>
        <taxon>Craniata</taxon>
        <taxon>Vertebrata</taxon>
        <taxon>Euteleostomi</taxon>
        <taxon>Actinopterygii</taxon>
        <taxon>Neopterygii</taxon>
        <taxon>Teleostei</taxon>
        <taxon>Neoteleostei</taxon>
        <taxon>Acanthomorphata</taxon>
        <taxon>Ovalentaria</taxon>
        <taxon>Atherinomorphae</taxon>
        <taxon>Beloniformes</taxon>
        <taxon>Adrianichthyidae</taxon>
        <taxon>Oryziinae</taxon>
        <taxon>Oryzias</taxon>
    </lineage>
</organism>
<keyword evidence="6" id="KW-1185">Reference proteome</keyword>
<evidence type="ECO:0000256" key="2">
    <source>
        <dbReference type="ARBA" id="ARBA00022859"/>
    </source>
</evidence>
<dbReference type="PROSITE" id="PS50835">
    <property type="entry name" value="IG_LIKE"/>
    <property type="match status" value="1"/>
</dbReference>
<dbReference type="GO" id="GO:0007166">
    <property type="term" value="P:cell surface receptor signaling pathway"/>
    <property type="evidence" value="ECO:0007669"/>
    <property type="project" value="TreeGrafter"/>
</dbReference>
<dbReference type="CDD" id="cd00099">
    <property type="entry name" value="IgV"/>
    <property type="match status" value="1"/>
</dbReference>
<evidence type="ECO:0000313" key="5">
    <source>
        <dbReference type="EMBL" id="RVE57549.1"/>
    </source>
</evidence>
<feature type="signal peptide" evidence="3">
    <location>
        <begin position="1"/>
        <end position="20"/>
    </location>
</feature>
<gene>
    <name evidence="5" type="ORF">OJAV_G00217330</name>
</gene>
<dbReference type="EMBL" id="CM012458">
    <property type="protein sequence ID" value="RVE57549.1"/>
    <property type="molecule type" value="Genomic_DNA"/>
</dbReference>
<dbReference type="InterPro" id="IPR007110">
    <property type="entry name" value="Ig-like_dom"/>
</dbReference>
<keyword evidence="2" id="KW-0391">Immunity</keyword>
<dbReference type="GO" id="GO:0002376">
    <property type="term" value="P:immune system process"/>
    <property type="evidence" value="ECO:0007669"/>
    <property type="project" value="UniProtKB-KW"/>
</dbReference>
<dbReference type="InterPro" id="IPR050413">
    <property type="entry name" value="TCR_beta_variable"/>
</dbReference>
<dbReference type="InterPro" id="IPR036179">
    <property type="entry name" value="Ig-like_dom_sf"/>
</dbReference>
<dbReference type="Gene3D" id="2.60.40.10">
    <property type="entry name" value="Immunoglobulins"/>
    <property type="match status" value="1"/>
</dbReference>
<reference evidence="5 6" key="2">
    <citation type="submission" date="2019-01" db="EMBL/GenBank/DDBJ databases">
        <title>A chromosome length genome reference of the Java medaka (oryzias javanicus).</title>
        <authorList>
            <person name="Herpin A."/>
            <person name="Takehana Y."/>
            <person name="Naruse K."/>
            <person name="Ansai S."/>
            <person name="Kawaguchi M."/>
        </authorList>
    </citation>
    <scope>NUCLEOTIDE SEQUENCE [LARGE SCALE GENOMIC DNA]</scope>
    <source>
        <strain evidence="5">RS831</strain>
        <tissue evidence="5">Whole body</tissue>
    </source>
</reference>
<feature type="domain" description="Ig-like" evidence="4">
    <location>
        <begin position="20"/>
        <end position="127"/>
    </location>
</feature>
<dbReference type="OrthoDB" id="8947657at2759"/>
<dbReference type="PANTHER" id="PTHR23268">
    <property type="entry name" value="T-CELL RECEPTOR BETA CHAIN"/>
    <property type="match status" value="1"/>
</dbReference>
<dbReference type="SUPFAM" id="SSF48726">
    <property type="entry name" value="Immunoglobulin"/>
    <property type="match status" value="1"/>
</dbReference>
<proteinExistence type="predicted"/>
<feature type="chain" id="PRO_5018664991" description="Ig-like domain-containing protein" evidence="3">
    <location>
        <begin position="21"/>
        <end position="127"/>
    </location>
</feature>
<dbReference type="Proteomes" id="UP000283210">
    <property type="component" value="Chromosome 22"/>
</dbReference>